<dbReference type="OrthoDB" id="2189106at2759"/>
<reference evidence="2 3" key="1">
    <citation type="journal article" date="2015" name="BMC Genomics">
        <title>The genome of the truffle-parasite Tolypocladium ophioglossoides and the evolution of antifungal peptaibiotics.</title>
        <authorList>
            <person name="Quandt C.A."/>
            <person name="Bushley K.E."/>
            <person name="Spatafora J.W."/>
        </authorList>
    </citation>
    <scope>NUCLEOTIDE SEQUENCE [LARGE SCALE GENOMIC DNA]</scope>
    <source>
        <strain evidence="2 3">CBS 100239</strain>
    </source>
</reference>
<name>A0A0L0NGY9_TOLOC</name>
<accession>A0A0L0NGY9</accession>
<protein>
    <submittedName>
        <fullName evidence="2">Uncharacterized protein</fullName>
    </submittedName>
</protein>
<sequence length="160" mass="16896">PIAHGAPTTPQRVSLQAGRLVQPLQRASQWDAAPGEATRPTHRGGSAPAETLGTEEGTAPQAACHNPQPEHESVRSHPSILLPRRQPRFDFAASSRPPTPVVHSRAVDSASLSPAPPSSYSQASRLQIQAPRRAESCPDVATSGAFDSAPPNHHPTPSRL</sequence>
<comment type="caution">
    <text evidence="2">The sequence shown here is derived from an EMBL/GenBank/DDBJ whole genome shotgun (WGS) entry which is preliminary data.</text>
</comment>
<feature type="compositionally biased region" description="Low complexity" evidence="1">
    <location>
        <begin position="109"/>
        <end position="124"/>
    </location>
</feature>
<dbReference type="Proteomes" id="UP000036947">
    <property type="component" value="Unassembled WGS sequence"/>
</dbReference>
<dbReference type="EMBL" id="LFRF01000004">
    <property type="protein sequence ID" value="KND93356.1"/>
    <property type="molecule type" value="Genomic_DNA"/>
</dbReference>
<proteinExistence type="predicted"/>
<gene>
    <name evidence="2" type="ORF">TOPH_02106</name>
</gene>
<feature type="non-terminal residue" evidence="2">
    <location>
        <position position="1"/>
    </location>
</feature>
<feature type="region of interest" description="Disordered" evidence="1">
    <location>
        <begin position="1"/>
        <end position="160"/>
    </location>
</feature>
<evidence type="ECO:0000313" key="2">
    <source>
        <dbReference type="EMBL" id="KND93356.1"/>
    </source>
</evidence>
<evidence type="ECO:0000313" key="3">
    <source>
        <dbReference type="Proteomes" id="UP000036947"/>
    </source>
</evidence>
<evidence type="ECO:0000256" key="1">
    <source>
        <dbReference type="SAM" id="MobiDB-lite"/>
    </source>
</evidence>
<dbReference type="AlphaFoldDB" id="A0A0L0NGY9"/>
<keyword evidence="3" id="KW-1185">Reference proteome</keyword>
<organism evidence="2 3">
    <name type="scientific">Tolypocladium ophioglossoides (strain CBS 100239)</name>
    <name type="common">Snaketongue truffleclub</name>
    <name type="synonym">Elaphocordyceps ophioglossoides</name>
    <dbReference type="NCBI Taxonomy" id="1163406"/>
    <lineage>
        <taxon>Eukaryota</taxon>
        <taxon>Fungi</taxon>
        <taxon>Dikarya</taxon>
        <taxon>Ascomycota</taxon>
        <taxon>Pezizomycotina</taxon>
        <taxon>Sordariomycetes</taxon>
        <taxon>Hypocreomycetidae</taxon>
        <taxon>Hypocreales</taxon>
        <taxon>Ophiocordycipitaceae</taxon>
        <taxon>Tolypocladium</taxon>
    </lineage>
</organism>